<keyword evidence="4" id="KW-1133">Transmembrane helix</keyword>
<dbReference type="PANTHER" id="PTHR43327:SF10">
    <property type="entry name" value="STOMATIN-LIKE PROTEIN 2, MITOCHONDRIAL"/>
    <property type="match status" value="1"/>
</dbReference>
<feature type="transmembrane region" description="Helical" evidence="4">
    <location>
        <begin position="171"/>
        <end position="189"/>
    </location>
</feature>
<feature type="transmembrane region" description="Helical" evidence="4">
    <location>
        <begin position="137"/>
        <end position="159"/>
    </location>
</feature>
<dbReference type="AlphaFoldDB" id="A0A1G8BWP0"/>
<dbReference type="GO" id="GO:0016020">
    <property type="term" value="C:membrane"/>
    <property type="evidence" value="ECO:0007669"/>
    <property type="project" value="UniProtKB-SubCell"/>
</dbReference>
<feature type="transmembrane region" description="Helical" evidence="4">
    <location>
        <begin position="308"/>
        <end position="332"/>
    </location>
</feature>
<dbReference type="InterPro" id="IPR050710">
    <property type="entry name" value="Band7/mec-2_domain"/>
</dbReference>
<proteinExistence type="inferred from homology"/>
<dbReference type="Proteomes" id="UP000199636">
    <property type="component" value="Unassembled WGS sequence"/>
</dbReference>
<dbReference type="EMBL" id="FNDS01000001">
    <property type="protein sequence ID" value="SDH37656.1"/>
    <property type="molecule type" value="Genomic_DNA"/>
</dbReference>
<evidence type="ECO:0000256" key="2">
    <source>
        <dbReference type="ARBA" id="ARBA00006971"/>
    </source>
</evidence>
<dbReference type="STRING" id="428992.SAMN05216272_101271"/>
<dbReference type="InterPro" id="IPR001107">
    <property type="entry name" value="Band_7"/>
</dbReference>
<protein>
    <submittedName>
        <fullName evidence="6">Regulator of protease activity HflC, stomatin/prohibitin superfamily</fullName>
    </submittedName>
</protein>
<evidence type="ECO:0000313" key="6">
    <source>
        <dbReference type="EMBL" id="SDH37656.1"/>
    </source>
</evidence>
<gene>
    <name evidence="6" type="ORF">SAMN05216272_101271</name>
</gene>
<feature type="domain" description="Band 7" evidence="5">
    <location>
        <begin position="333"/>
        <end position="536"/>
    </location>
</feature>
<evidence type="ECO:0000256" key="1">
    <source>
        <dbReference type="ARBA" id="ARBA00004167"/>
    </source>
</evidence>
<keyword evidence="6" id="KW-0378">Hydrolase</keyword>
<feature type="region of interest" description="Disordered" evidence="3">
    <location>
        <begin position="642"/>
        <end position="662"/>
    </location>
</feature>
<evidence type="ECO:0000313" key="7">
    <source>
        <dbReference type="Proteomes" id="UP000199636"/>
    </source>
</evidence>
<dbReference type="InterPro" id="IPR036013">
    <property type="entry name" value="Band_7/SPFH_dom_sf"/>
</dbReference>
<dbReference type="GO" id="GO:0006508">
    <property type="term" value="P:proteolysis"/>
    <property type="evidence" value="ECO:0007669"/>
    <property type="project" value="UniProtKB-KW"/>
</dbReference>
<comment type="similarity">
    <text evidence="2">Belongs to the band 7/mec-2 family. HflK subfamily.</text>
</comment>
<dbReference type="SMART" id="SM00244">
    <property type="entry name" value="PHB"/>
    <property type="match status" value="1"/>
</dbReference>
<evidence type="ECO:0000259" key="5">
    <source>
        <dbReference type="SMART" id="SM00244"/>
    </source>
</evidence>
<feature type="transmembrane region" description="Helical" evidence="4">
    <location>
        <begin position="236"/>
        <end position="259"/>
    </location>
</feature>
<sequence>MRVDLDTAGEDLQALPRFQQAAPHARRLFVLALSAGLLAGSLFLLAILIGLFAADSPWVPLLCNNAAALLLLAAAAQSGWRVDAWRAAALGQAAVPFARWRKEAQAGAEAIAPAQLSAYDRFLDTLGRGLRSLLRRIGLGALWLGGLALAALLMVRGGWNLALPGKALGQAAYLGAGLLLAAAFALLVLERHFAANAPAQWPEGVGLAPLVRMVIGVQLLSLLGLLFASADSAWPQRLLVLAGLLPAAVALELALRALLSVFSPQRDSLEPRLVGESLIAQQLRWPPRPLQFLQDELQQRFGIDLRQVWAFAFMRRAFLPVAALIAVVGWLLTGIQEIPMNGRGVYERFGKPEAVLQPGLHLGLPWPFGRLIAVENGVIHELATSGEATAADEPSAAEGPAPDAANRLWDASHVSEKSQVIASAADGKQSFQVVNMDVRFVYRIGLSDRAALAATYHSADVPALIRSTASRVLVHDFASRTLDGVLGGQRDALASDIGKAVQADLDRLDCGVEILATVVEAIHPPAGAANAYHAVQAAQITAQALISRERGKAAEQTSAAQLAASVAVDKANADARDNLAGAQAAELRFGAERKAWQSAGQAFLLEQYLAQLGQGLGNARVLIIDHRLSAADAPTLDLRSFATPIDPARGRPASTPSQELVP</sequence>
<reference evidence="7" key="1">
    <citation type="submission" date="2016-10" db="EMBL/GenBank/DDBJ databases">
        <authorList>
            <person name="Varghese N."/>
            <person name="Submissions S."/>
        </authorList>
    </citation>
    <scope>NUCLEOTIDE SEQUENCE [LARGE SCALE GENOMIC DNA]</scope>
    <source>
        <strain evidence="7">CCM 7469</strain>
    </source>
</reference>
<dbReference type="SUPFAM" id="SSF117892">
    <property type="entry name" value="Band 7/SPFH domain"/>
    <property type="match status" value="1"/>
</dbReference>
<name>A0A1G8BWP0_9PSED</name>
<organism evidence="6 7">
    <name type="scientific">Pseudomonas panipatensis</name>
    <dbReference type="NCBI Taxonomy" id="428992"/>
    <lineage>
        <taxon>Bacteria</taxon>
        <taxon>Pseudomonadati</taxon>
        <taxon>Pseudomonadota</taxon>
        <taxon>Gammaproteobacteria</taxon>
        <taxon>Pseudomonadales</taxon>
        <taxon>Pseudomonadaceae</taxon>
        <taxon>Pseudomonas</taxon>
    </lineage>
</organism>
<keyword evidence="7" id="KW-1185">Reference proteome</keyword>
<feature type="transmembrane region" description="Helical" evidence="4">
    <location>
        <begin position="210"/>
        <end position="230"/>
    </location>
</feature>
<dbReference type="PANTHER" id="PTHR43327">
    <property type="entry name" value="STOMATIN-LIKE PROTEIN 2, MITOCHONDRIAL"/>
    <property type="match status" value="1"/>
</dbReference>
<accession>A0A1G8BWP0</accession>
<dbReference type="InterPro" id="IPR010201">
    <property type="entry name" value="HflK"/>
</dbReference>
<evidence type="ECO:0000256" key="4">
    <source>
        <dbReference type="SAM" id="Phobius"/>
    </source>
</evidence>
<keyword evidence="6" id="KW-0645">Protease</keyword>
<dbReference type="Pfam" id="PF01145">
    <property type="entry name" value="Band_7"/>
    <property type="match status" value="1"/>
</dbReference>
<keyword evidence="4" id="KW-0472">Membrane</keyword>
<comment type="subcellular location">
    <subcellularLocation>
        <location evidence="1">Membrane</location>
        <topology evidence="1">Single-pass membrane protein</topology>
    </subcellularLocation>
</comment>
<evidence type="ECO:0000256" key="3">
    <source>
        <dbReference type="SAM" id="MobiDB-lite"/>
    </source>
</evidence>
<keyword evidence="4" id="KW-0812">Transmembrane</keyword>
<dbReference type="RefSeq" id="WP_090260044.1">
    <property type="nucleotide sequence ID" value="NZ_FNDS01000001.1"/>
</dbReference>
<feature type="transmembrane region" description="Helical" evidence="4">
    <location>
        <begin position="28"/>
        <end position="52"/>
    </location>
</feature>
<dbReference type="GO" id="GO:0008233">
    <property type="term" value="F:peptidase activity"/>
    <property type="evidence" value="ECO:0007669"/>
    <property type="project" value="UniProtKB-KW"/>
</dbReference>
<dbReference type="CDD" id="cd03404">
    <property type="entry name" value="SPFH_HflK"/>
    <property type="match status" value="1"/>
</dbReference>
<feature type="transmembrane region" description="Helical" evidence="4">
    <location>
        <begin position="58"/>
        <end position="76"/>
    </location>
</feature>
<dbReference type="OrthoDB" id="8242650at2"/>
<dbReference type="Gene3D" id="3.30.479.30">
    <property type="entry name" value="Band 7 domain"/>
    <property type="match status" value="1"/>
</dbReference>